<feature type="region of interest" description="Disordered" evidence="1">
    <location>
        <begin position="655"/>
        <end position="703"/>
    </location>
</feature>
<proteinExistence type="predicted"/>
<dbReference type="InterPro" id="IPR012337">
    <property type="entry name" value="RNaseH-like_sf"/>
</dbReference>
<dbReference type="SUPFAM" id="SSF53098">
    <property type="entry name" value="Ribonuclease H-like"/>
    <property type="match status" value="1"/>
</dbReference>
<dbReference type="VEuPathDB" id="CryptoDB:Cvel_21551"/>
<feature type="compositionally biased region" description="Basic residues" evidence="1">
    <location>
        <begin position="240"/>
        <end position="253"/>
    </location>
</feature>
<sequence length="831" mass="92388">MSSPSASALSGLGRFDHTPEEPKYVIPKVEWVTAIQNRAEIKTWAIAFSQNAKLHLSEKAIPDKETRIAAWSAALHTGASKGKFHKMSHDLDKLEHKGFEGPELFEKIKSEYGKEQAIETQEEKEKFRTLKRRKGEELINASDWIDGQILSCEKAGYVPPKPEKKEVLENLMTNDEFEGVVTAAALAQIMISAIEQKAAEAEGKPVSPEDEDSKFDYDNLSYALLRKIARNVGLMQKLRAIRRRKMRGKGRGRQPREDREVANSTQDRKPQQPRSRSQSRQPESHSKSSSGKAPRYKDCGYILPHRGEDNKCPAVGATCKECGEKDHFAFVCPDKKKDGKRGARGARDRRTVSNHVEPLGWRRYQSWGGECSFSIGAVRREQEGIHHEFGAPYTPESQGRVERVNVSVKALVWKFFLSLRLPSFLWPFFLQGVAQQLNSTVHSATAEVFPQMLLCLERALQGCLRRKGRWVGVRLHPSQVRLHRWVGEEGADCLSRQQQQSHRSDDEETDVPSSDDDDNGFDFDMELPVRRTAVQRRGVPVSMESFDEDADVSGGGAEPAAPLNEGDGSGPPVESSERKKGVIARRAGGAWFPAQVMRKGKRRIDVAVLQQSPRTGQWKPSCLEEIDDRKGDKVAAHFQFGEGMQIPAEALARVRGGGEGASGDFPEEGGRASDSAASDPSVEAEEDAIQYPDILDSDSVHSDDDDSLFGVNALAPDASTGGQLGSTGEGGVGGANEEVEQPEFVGFCRLKRKARREKMRAFRVKRQRMAEREAGERFDKALSLVLRVQKAAAARKLVSREENSMKGHVEATAEEICQGLFKKSDEKEFRG</sequence>
<feature type="region of interest" description="Disordered" evidence="1">
    <location>
        <begin position="493"/>
        <end position="523"/>
    </location>
</feature>
<organism evidence="2">
    <name type="scientific">Chromera velia CCMP2878</name>
    <dbReference type="NCBI Taxonomy" id="1169474"/>
    <lineage>
        <taxon>Eukaryota</taxon>
        <taxon>Sar</taxon>
        <taxon>Alveolata</taxon>
        <taxon>Colpodellida</taxon>
        <taxon>Chromeraceae</taxon>
        <taxon>Chromera</taxon>
    </lineage>
</organism>
<gene>
    <name evidence="2" type="ORF">Cvel_21551</name>
</gene>
<feature type="region of interest" description="Disordered" evidence="1">
    <location>
        <begin position="536"/>
        <end position="579"/>
    </location>
</feature>
<evidence type="ECO:0000313" key="2">
    <source>
        <dbReference type="EMBL" id="CEM27923.1"/>
    </source>
</evidence>
<dbReference type="GO" id="GO:0003676">
    <property type="term" value="F:nucleic acid binding"/>
    <property type="evidence" value="ECO:0007669"/>
    <property type="project" value="InterPro"/>
</dbReference>
<reference evidence="2" key="1">
    <citation type="submission" date="2014-11" db="EMBL/GenBank/DDBJ databases">
        <authorList>
            <person name="Otto D Thomas"/>
            <person name="Naeem Raeece"/>
        </authorList>
    </citation>
    <scope>NUCLEOTIDE SEQUENCE</scope>
</reference>
<evidence type="ECO:0000256" key="1">
    <source>
        <dbReference type="SAM" id="MobiDB-lite"/>
    </source>
</evidence>
<dbReference type="Gene3D" id="3.30.420.10">
    <property type="entry name" value="Ribonuclease H-like superfamily/Ribonuclease H"/>
    <property type="match status" value="1"/>
</dbReference>
<accession>A0A0G4GER6</accession>
<feature type="compositionally biased region" description="Basic and acidic residues" evidence="1">
    <location>
        <begin position="254"/>
        <end position="270"/>
    </location>
</feature>
<dbReference type="EMBL" id="CDMZ01001140">
    <property type="protein sequence ID" value="CEM27923.1"/>
    <property type="molecule type" value="Genomic_DNA"/>
</dbReference>
<dbReference type="PhylomeDB" id="A0A0G4GER6"/>
<dbReference type="AlphaFoldDB" id="A0A0G4GER6"/>
<feature type="compositionally biased region" description="Acidic residues" evidence="1">
    <location>
        <begin position="506"/>
        <end position="523"/>
    </location>
</feature>
<dbReference type="InterPro" id="IPR036397">
    <property type="entry name" value="RNaseH_sf"/>
</dbReference>
<feature type="compositionally biased region" description="Low complexity" evidence="1">
    <location>
        <begin position="272"/>
        <end position="281"/>
    </location>
</feature>
<name>A0A0G4GER6_9ALVE</name>
<protein>
    <submittedName>
        <fullName evidence="2">Uncharacterized protein</fullName>
    </submittedName>
</protein>
<feature type="region of interest" description="Disordered" evidence="1">
    <location>
        <begin position="240"/>
        <end position="300"/>
    </location>
</feature>